<protein>
    <submittedName>
        <fullName evidence="1">Uncharacterized protein</fullName>
    </submittedName>
</protein>
<keyword evidence="2" id="KW-1185">Reference proteome</keyword>
<evidence type="ECO:0000313" key="2">
    <source>
        <dbReference type="Proteomes" id="UP000784294"/>
    </source>
</evidence>
<dbReference type="Proteomes" id="UP000784294">
    <property type="component" value="Unassembled WGS sequence"/>
</dbReference>
<gene>
    <name evidence="1" type="ORF">PXEA_LOCUS36503</name>
</gene>
<comment type="caution">
    <text evidence="1">The sequence shown here is derived from an EMBL/GenBank/DDBJ whole genome shotgun (WGS) entry which is preliminary data.</text>
</comment>
<proteinExistence type="predicted"/>
<sequence length="80" mass="9205">MAFCPCRRRRSCYGVLSVQTSEEVKLDAGDENCIPSRAASSLAGLSKAWIDVEWWNPKWGMPIWGIRGWPRSQTRYTDIR</sequence>
<dbReference type="EMBL" id="CAAALY010278581">
    <property type="protein sequence ID" value="VEL43063.1"/>
    <property type="molecule type" value="Genomic_DNA"/>
</dbReference>
<reference evidence="1" key="1">
    <citation type="submission" date="2018-11" db="EMBL/GenBank/DDBJ databases">
        <authorList>
            <consortium name="Pathogen Informatics"/>
        </authorList>
    </citation>
    <scope>NUCLEOTIDE SEQUENCE</scope>
</reference>
<evidence type="ECO:0000313" key="1">
    <source>
        <dbReference type="EMBL" id="VEL43063.1"/>
    </source>
</evidence>
<feature type="non-terminal residue" evidence="1">
    <location>
        <position position="1"/>
    </location>
</feature>
<name>A0A448XRG5_9PLAT</name>
<accession>A0A448XRG5</accession>
<dbReference type="AlphaFoldDB" id="A0A448XRG5"/>
<organism evidence="1 2">
    <name type="scientific">Protopolystoma xenopodis</name>
    <dbReference type="NCBI Taxonomy" id="117903"/>
    <lineage>
        <taxon>Eukaryota</taxon>
        <taxon>Metazoa</taxon>
        <taxon>Spiralia</taxon>
        <taxon>Lophotrochozoa</taxon>
        <taxon>Platyhelminthes</taxon>
        <taxon>Monogenea</taxon>
        <taxon>Polyopisthocotylea</taxon>
        <taxon>Polystomatidea</taxon>
        <taxon>Polystomatidae</taxon>
        <taxon>Protopolystoma</taxon>
    </lineage>
</organism>